<dbReference type="Pfam" id="PF10090">
    <property type="entry name" value="HPTransfase"/>
    <property type="match status" value="1"/>
</dbReference>
<accession>A0ABM5NGY1</accession>
<dbReference type="Gene3D" id="3.30.565.10">
    <property type="entry name" value="Histidine kinase-like ATPase, C-terminal domain"/>
    <property type="match status" value="1"/>
</dbReference>
<dbReference type="EMBL" id="CP004005">
    <property type="protein sequence ID" value="AGH17125.1"/>
    <property type="molecule type" value="Genomic_DNA"/>
</dbReference>
<evidence type="ECO:0000313" key="2">
    <source>
        <dbReference type="EMBL" id="AGH17125.1"/>
    </source>
</evidence>
<dbReference type="RefSeq" id="WP_015452720.1">
    <property type="nucleotide sequence ID" value="NC_020549.1"/>
</dbReference>
<dbReference type="Gene3D" id="1.10.287.130">
    <property type="match status" value="1"/>
</dbReference>
<sequence length="215" mass="24080">MAKNICFNLSSMDLVALLCSRICHDIISPIGAIHNSLELLDEVGIEDEVMQLIRLSSMSAIIRLKFMRLAFGYTGSVDSLIGLGDIEQVIEDFIAVDKRVQVSWTGEKIDLSRERAKILLNLFMVAHASLPRGGKVTISVQDSKNENIFSLKINGNLARFPEKFTQIVDGNVESTIDSHDIQFYYVILLAHENKIRLLPEIIDDHNVVLSALLEK</sequence>
<reference evidence="2 3" key="1">
    <citation type="journal article" date="2013" name="Genome Announc.">
        <title>Complete Genome Sequence of a Chinese Strain of 'Candidatus Liberibacter asiaticus'.</title>
        <authorList>
            <person name="Lin H."/>
            <person name="Han C.S."/>
            <person name="Liu B."/>
            <person name="Lou B."/>
            <person name="Bai X."/>
            <person name="Deng C."/>
            <person name="Civerolo E.L."/>
            <person name="Gupta G."/>
        </authorList>
    </citation>
    <scope>NUCLEOTIDE SEQUENCE [LARGE SCALE GENOMIC DNA]</scope>
    <source>
        <strain evidence="3">gxpsy</strain>
    </source>
</reference>
<organism evidence="2 3">
    <name type="scientific">Candidatus Liberibacter asiaticus str. gxpsy</name>
    <dbReference type="NCBI Taxonomy" id="1174529"/>
    <lineage>
        <taxon>Bacteria</taxon>
        <taxon>Pseudomonadati</taxon>
        <taxon>Pseudomonadota</taxon>
        <taxon>Alphaproteobacteria</taxon>
        <taxon>Hyphomicrobiales</taxon>
        <taxon>Rhizobiaceae</taxon>
        <taxon>Liberibacter</taxon>
    </lineage>
</organism>
<feature type="domain" description="Histidine phosphotransferase ChpT C-terminal" evidence="1">
    <location>
        <begin position="84"/>
        <end position="198"/>
    </location>
</feature>
<dbReference type="InterPro" id="IPR036890">
    <property type="entry name" value="HATPase_C_sf"/>
</dbReference>
<name>A0ABM5NGY1_LIBAS</name>
<dbReference type="InterPro" id="IPR018762">
    <property type="entry name" value="ChpT_C"/>
</dbReference>
<gene>
    <name evidence="2" type="ORF">WSI_03775</name>
</gene>
<proteinExistence type="predicted"/>
<protein>
    <recommendedName>
        <fullName evidence="1">Histidine phosphotransferase ChpT C-terminal domain-containing protein</fullName>
    </recommendedName>
</protein>
<dbReference type="GeneID" id="93077127"/>
<keyword evidence="3" id="KW-1185">Reference proteome</keyword>
<evidence type="ECO:0000259" key="1">
    <source>
        <dbReference type="Pfam" id="PF10090"/>
    </source>
</evidence>
<dbReference type="Proteomes" id="UP000011820">
    <property type="component" value="Chromosome"/>
</dbReference>
<evidence type="ECO:0000313" key="3">
    <source>
        <dbReference type="Proteomes" id="UP000011820"/>
    </source>
</evidence>